<dbReference type="InterPro" id="IPR024432">
    <property type="entry name" value="Put_RecE_PDDEXK-like_dom"/>
</dbReference>
<name>A0A089RZR5_9LACO</name>
<dbReference type="EMBL" id="CP007649">
    <property type="protein sequence ID" value="AIR11872.1"/>
    <property type="molecule type" value="Genomic_DNA"/>
</dbReference>
<protein>
    <submittedName>
        <fullName evidence="5">Phage-associated protein</fullName>
    </submittedName>
</protein>
<dbReference type="Gene3D" id="3.90.320.10">
    <property type="match status" value="1"/>
</dbReference>
<dbReference type="GO" id="GO:0005524">
    <property type="term" value="F:ATP binding"/>
    <property type="evidence" value="ECO:0007669"/>
    <property type="project" value="UniProtKB-KW"/>
</dbReference>
<evidence type="ECO:0000256" key="2">
    <source>
        <dbReference type="ARBA" id="ARBA00022806"/>
    </source>
</evidence>
<keyword evidence="2" id="KW-0347">Helicase</keyword>
<dbReference type="Pfam" id="PF12684">
    <property type="entry name" value="DUF3799"/>
    <property type="match status" value="1"/>
</dbReference>
<accession>A0A089RZR5</accession>
<reference evidence="5 6" key="1">
    <citation type="journal article" date="2014" name="BMC Genomics">
        <title>Unusual genome complexity in Lactobacillus salivarius JCM1046.</title>
        <authorList>
            <person name="Raftis E.J."/>
            <person name="Forde B.M."/>
            <person name="Claesson M.J."/>
            <person name="O'Toole P.W."/>
        </authorList>
    </citation>
    <scope>NUCLEOTIDE SEQUENCE [LARGE SCALE GENOMIC DNA]</scope>
    <source>
        <strain evidence="5 6">JCM1046</strain>
        <plasmid evidence="5 6">pLMP1046</plasmid>
    </source>
</reference>
<gene>
    <name evidence="5" type="ORF">LSJ_4095c</name>
</gene>
<dbReference type="KEGG" id="lsj:LSJ_4095c"/>
<dbReference type="AlphaFoldDB" id="A0A089RZR5"/>
<keyword evidence="1" id="KW-0547">Nucleotide-binding</keyword>
<evidence type="ECO:0000256" key="1">
    <source>
        <dbReference type="ARBA" id="ARBA00022741"/>
    </source>
</evidence>
<dbReference type="RefSeq" id="WP_044006002.1">
    <property type="nucleotide sequence ID" value="NZ_CP007649.1"/>
</dbReference>
<dbReference type="InterPro" id="IPR011604">
    <property type="entry name" value="PDDEXK-like_dom_sf"/>
</dbReference>
<dbReference type="Proteomes" id="UP000029488">
    <property type="component" value="Plasmid pLMP1046"/>
</dbReference>
<proteinExistence type="predicted"/>
<geneLocation type="plasmid" evidence="5 6">
    <name>pLMP1046</name>
</geneLocation>
<sequence>MNIKEQLDTKYYETKMLSVSSVKLFAQNPARALDDWNGVYKWFSNKQELNFGNYVHSGIQDALEDTDKYLKEFMNETPDMFTKAGTLLAKFRLADTVLNKFLSSATFKELLEARNIYKMFVEKPFMSEYQGIRYKGKIDLMFIDDKNKNIHCIDFKTSRPYAQNGIEWGTMLDGSQKKTSVAWHVEKLFPVQAGVYRQLLQDNGYSDYKIDYTYIVMTKETSPRIDIWNITDKAMNKGLDIFFENLVLANKYITGQAVAPIIFDDSAWAHEKSLERPNVLLADLEDDDEEVLDYQEKKLFTGVV</sequence>
<evidence type="ECO:0000313" key="5">
    <source>
        <dbReference type="EMBL" id="AIR11872.1"/>
    </source>
</evidence>
<evidence type="ECO:0000259" key="4">
    <source>
        <dbReference type="Pfam" id="PF12684"/>
    </source>
</evidence>
<dbReference type="GO" id="GO:0004386">
    <property type="term" value="F:helicase activity"/>
    <property type="evidence" value="ECO:0007669"/>
    <property type="project" value="UniProtKB-KW"/>
</dbReference>
<keyword evidence="5" id="KW-0614">Plasmid</keyword>
<evidence type="ECO:0000313" key="6">
    <source>
        <dbReference type="Proteomes" id="UP000029488"/>
    </source>
</evidence>
<organism evidence="5 6">
    <name type="scientific">Ligilactobacillus salivarius</name>
    <dbReference type="NCBI Taxonomy" id="1624"/>
    <lineage>
        <taxon>Bacteria</taxon>
        <taxon>Bacillati</taxon>
        <taxon>Bacillota</taxon>
        <taxon>Bacilli</taxon>
        <taxon>Lactobacillales</taxon>
        <taxon>Lactobacillaceae</taxon>
        <taxon>Ligilactobacillus</taxon>
    </lineage>
</organism>
<keyword evidence="3" id="KW-0067">ATP-binding</keyword>
<evidence type="ECO:0000256" key="3">
    <source>
        <dbReference type="ARBA" id="ARBA00022840"/>
    </source>
</evidence>
<feature type="domain" description="Putative exodeoxyribonuclease 8 PDDEXK-like" evidence="4">
    <location>
        <begin position="18"/>
        <end position="254"/>
    </location>
</feature>
<keyword evidence="2" id="KW-0378">Hydrolase</keyword>